<dbReference type="RefSeq" id="WP_012565418.1">
    <property type="nucleotide sequence ID" value="NC_011420.2"/>
</dbReference>
<protein>
    <submittedName>
        <fullName evidence="2">PPE-repeat proteins (Cell mobility)</fullName>
    </submittedName>
</protein>
<keyword evidence="3" id="KW-1185">Reference proteome</keyword>
<evidence type="ECO:0000313" key="3">
    <source>
        <dbReference type="Proteomes" id="UP000001591"/>
    </source>
</evidence>
<dbReference type="Proteomes" id="UP000001591">
    <property type="component" value="Chromosome"/>
</dbReference>
<sequence>MAEQGGYGPGGVAPVGNVGPVQRPVQTHPAVQAPHALVAARPAELPAGTVTVTGVLGAAGTDGLLPLTTSFGTLLLRPVPGAWPPELPAGSNLTVSLGSRGGVVITASTPATSPAMLQVERASALPTRVAGAEGSLASRAVGASEAALRGLLALSAAPAATQPASTPAVPPAALPGAVPTAAPGSPHAPAATPALLSVAGSIRGPTVAPTPVAALPSLPRGVTAPASPVSIPALGRSLGGGTDDLLRQGAAVAARGAVTGQAAALGTGLTPEGRELLADLAGGVEPEAAPRPDLLLAAALANPAVAARLGPLLPRPDRLGGLALLLYLFGARGGGLRAWTGLEGLERSGKVGASLKRIEEAMTPTPRPTADGSVWSALLAPLLDPDGDGLSILLLASRQGPPEPLDGEEDEAGSPRPRVGRPVDFAVGAELSELGPVQILGRAGGLDLRLEISVGGLPEPGLRQDFEAALAEALPAVSRLRVAWGTPPAKPELMPGGTLPRLDARL</sequence>
<reference evidence="2 3" key="1">
    <citation type="journal article" date="2010" name="BMC Genomics">
        <title>Metabolic flexibility revealed in the genome of the cyst-forming alpha-1 proteobacterium Rhodospirillum centenum.</title>
        <authorList>
            <person name="Lu Y.K."/>
            <person name="Marden J."/>
            <person name="Han M."/>
            <person name="Swingley W.D."/>
            <person name="Mastrian S.D."/>
            <person name="Chowdhury S.R."/>
            <person name="Hao J."/>
            <person name="Helmy T."/>
            <person name="Kim S."/>
            <person name="Kurdoglu A.A."/>
            <person name="Matthies H.J."/>
            <person name="Rollo D."/>
            <person name="Stothard P."/>
            <person name="Blankenship R.E."/>
            <person name="Bauer C.E."/>
            <person name="Touchman J.W."/>
        </authorList>
    </citation>
    <scope>NUCLEOTIDE SEQUENCE [LARGE SCALE GENOMIC DNA]</scope>
    <source>
        <strain evidence="3">ATCC 51521 / SW</strain>
    </source>
</reference>
<dbReference type="STRING" id="414684.RC1_0178"/>
<evidence type="ECO:0000313" key="2">
    <source>
        <dbReference type="EMBL" id="ACI97627.1"/>
    </source>
</evidence>
<proteinExistence type="predicted"/>
<dbReference type="OrthoDB" id="7357309at2"/>
<dbReference type="AlphaFoldDB" id="B6IQ91"/>
<name>B6IQ91_RHOCS</name>
<gene>
    <name evidence="2" type="ordered locus">RC1_0178</name>
</gene>
<feature type="region of interest" description="Disordered" evidence="1">
    <location>
        <begin position="398"/>
        <end position="419"/>
    </location>
</feature>
<organism evidence="2 3">
    <name type="scientific">Rhodospirillum centenum (strain ATCC 51521 / SW)</name>
    <dbReference type="NCBI Taxonomy" id="414684"/>
    <lineage>
        <taxon>Bacteria</taxon>
        <taxon>Pseudomonadati</taxon>
        <taxon>Pseudomonadota</taxon>
        <taxon>Alphaproteobacteria</taxon>
        <taxon>Rhodospirillales</taxon>
        <taxon>Rhodospirillaceae</taxon>
        <taxon>Rhodospirillum</taxon>
    </lineage>
</organism>
<dbReference type="KEGG" id="rce:RC1_0178"/>
<accession>B6IQ91</accession>
<dbReference type="HOGENOM" id="CLU_538483_0_0_5"/>
<dbReference type="EMBL" id="CP000613">
    <property type="protein sequence ID" value="ACI97627.1"/>
    <property type="molecule type" value="Genomic_DNA"/>
</dbReference>
<evidence type="ECO:0000256" key="1">
    <source>
        <dbReference type="SAM" id="MobiDB-lite"/>
    </source>
</evidence>